<evidence type="ECO:0000256" key="2">
    <source>
        <dbReference type="ARBA" id="ARBA00004496"/>
    </source>
</evidence>
<evidence type="ECO:0000256" key="1">
    <source>
        <dbReference type="ARBA" id="ARBA00004123"/>
    </source>
</evidence>
<feature type="coiled-coil region" evidence="9">
    <location>
        <begin position="341"/>
        <end position="368"/>
    </location>
</feature>
<evidence type="ECO:0000256" key="6">
    <source>
        <dbReference type="ARBA" id="ARBA00022679"/>
    </source>
</evidence>
<evidence type="ECO:0000259" key="10">
    <source>
        <dbReference type="Pfam" id="PF04564"/>
    </source>
</evidence>
<dbReference type="GO" id="GO:0005737">
    <property type="term" value="C:cytoplasm"/>
    <property type="evidence" value="ECO:0007669"/>
    <property type="project" value="UniProtKB-SubCell"/>
</dbReference>
<evidence type="ECO:0000256" key="5">
    <source>
        <dbReference type="ARBA" id="ARBA00022490"/>
    </source>
</evidence>
<keyword evidence="5" id="KW-0963">Cytoplasm</keyword>
<dbReference type="STRING" id="1288291.A0A059F2L1"/>
<dbReference type="Pfam" id="PF10408">
    <property type="entry name" value="Ufd2P_core"/>
    <property type="match status" value="2"/>
</dbReference>
<feature type="domain" description="Ubiquitin conjugation factor E4 core" evidence="11">
    <location>
        <begin position="216"/>
        <end position="368"/>
    </location>
</feature>
<accession>A0A059F2L1</accession>
<keyword evidence="6" id="KW-0808">Transferase</keyword>
<dbReference type="GO" id="GO:0005634">
    <property type="term" value="C:nucleus"/>
    <property type="evidence" value="ECO:0007669"/>
    <property type="project" value="UniProtKB-SubCell"/>
</dbReference>
<dbReference type="GO" id="GO:0006511">
    <property type="term" value="P:ubiquitin-dependent protein catabolic process"/>
    <property type="evidence" value="ECO:0007669"/>
    <property type="project" value="InterPro"/>
</dbReference>
<dbReference type="GO" id="GO:0034450">
    <property type="term" value="F:ubiquitin-ubiquitin ligase activity"/>
    <property type="evidence" value="ECO:0007669"/>
    <property type="project" value="InterPro"/>
</dbReference>
<dbReference type="VEuPathDB" id="MicrosporidiaDB:H312_01185"/>
<dbReference type="InterPro" id="IPR013083">
    <property type="entry name" value="Znf_RING/FYVE/PHD"/>
</dbReference>
<dbReference type="GO" id="GO:0036503">
    <property type="term" value="P:ERAD pathway"/>
    <property type="evidence" value="ECO:0007669"/>
    <property type="project" value="InterPro"/>
</dbReference>
<evidence type="ECO:0008006" key="14">
    <source>
        <dbReference type="Google" id="ProtNLM"/>
    </source>
</evidence>
<evidence type="ECO:0000256" key="4">
    <source>
        <dbReference type="ARBA" id="ARBA00007434"/>
    </source>
</evidence>
<evidence type="ECO:0000256" key="3">
    <source>
        <dbReference type="ARBA" id="ARBA00004906"/>
    </source>
</evidence>
<dbReference type="PANTHER" id="PTHR13931">
    <property type="entry name" value="UBIQUITINATION FACTOR E4"/>
    <property type="match status" value="1"/>
</dbReference>
<dbReference type="Pfam" id="PF04564">
    <property type="entry name" value="U-box"/>
    <property type="match status" value="1"/>
</dbReference>
<evidence type="ECO:0000259" key="11">
    <source>
        <dbReference type="Pfam" id="PF10408"/>
    </source>
</evidence>
<dbReference type="GO" id="GO:0000209">
    <property type="term" value="P:protein polyubiquitination"/>
    <property type="evidence" value="ECO:0007669"/>
    <property type="project" value="TreeGrafter"/>
</dbReference>
<reference evidence="13" key="1">
    <citation type="submission" date="2013-02" db="EMBL/GenBank/DDBJ databases">
        <authorList>
            <consortium name="The Broad Institute Genome Sequencing Platform"/>
            <person name="Cuomo C."/>
            <person name="Becnel J."/>
            <person name="Sanscrainte N."/>
            <person name="Walker B."/>
            <person name="Young S.K."/>
            <person name="Zeng Q."/>
            <person name="Gargeya S."/>
            <person name="Fitzgerald M."/>
            <person name="Haas B."/>
            <person name="Abouelleil A."/>
            <person name="Alvarado L."/>
            <person name="Arachchi H.M."/>
            <person name="Berlin A.M."/>
            <person name="Chapman S.B."/>
            <person name="Dewar J."/>
            <person name="Goldberg J."/>
            <person name="Griggs A."/>
            <person name="Gujja S."/>
            <person name="Hansen M."/>
            <person name="Howarth C."/>
            <person name="Imamovic A."/>
            <person name="Larimer J."/>
            <person name="McCowan C."/>
            <person name="Murphy C."/>
            <person name="Neiman D."/>
            <person name="Pearson M."/>
            <person name="Priest M."/>
            <person name="Roberts A."/>
            <person name="Saif S."/>
            <person name="Shea T."/>
            <person name="Sisk P."/>
            <person name="Sykes S."/>
            <person name="Wortman J."/>
            <person name="Nusbaum C."/>
            <person name="Birren B."/>
        </authorList>
    </citation>
    <scope>NUCLEOTIDE SEQUENCE [LARGE SCALE GENOMIC DNA]</scope>
    <source>
        <strain evidence="13">PRA339</strain>
    </source>
</reference>
<dbReference type="UniPathway" id="UPA00143"/>
<sequence length="760" mass="90278">MIDKDIKTFFSTHGDINELFVKEMDEFKRNERTPLSVYWLKKYRPGIYSESFKKIFFSYVETSLLSPELVTNNEKIVKLGPRVLFYHFDEIIHSFDDLSIYCAADKIIIPLMQHIGKKTAEARYDESTQYIEMLHRLVTRGKVCDLFKDIKLWKSTTHEIEGLNNIFLLPNKIVFKSYPIFDDFFKPFLYKNEDLYCSFTYKIDDIRGIIYKFDTVTKRNNEFMFDIISYLIKQDKIIRNNFILYLREKYVENKDKLKTVYDKSKIISDGFAVNFNYFLLLLCDGIIRKNIRSFDLDFFINEEYFLAQEDFKNDSKPQEEKEFNLQTSVFLSKIIFLNYSYNKLMENYRELEMKIEYSESENAKMAAETYLIAYRMIFSSNIFKEEGRFLKYFSQYLLDNSCNTNIPDLAYNCYFNAVEYLGHFLGSFDVSKDLINKFIFKKLDLVKVIYYNFSSYDINILIQLYVILENKDTEQRNELRFYLTNLIVNTQNFDKTNLDELVVIRFYSYVMNELEGMIGKIVSAILTLKRKMKETTEETSEIIRLKNEIDHRIKALKSIFDLIDIIDLNIYMNSNLLSQFSSVINLNLKRLIGPSCNELSTKEINVKVDFKEILRRVLKIYTRMSKEEIFIKTLVHDKINFNVNLLKRAYEISSKKYILNQDELASLNELINKINETITQTNTVEEIVPDEFVDPLTCVMMEIPVILNGSKVVIDKSTYDMLVIGQMNDPFNREELTGYVFDEELKKKIDQFKETKLNKF</sequence>
<comment type="pathway">
    <text evidence="3">Protein modification; protein ubiquitination.</text>
</comment>
<name>A0A059F2L1_9MICR</name>
<keyword evidence="7" id="KW-0833">Ubl conjugation pathway</keyword>
<evidence type="ECO:0000256" key="7">
    <source>
        <dbReference type="ARBA" id="ARBA00022786"/>
    </source>
</evidence>
<keyword evidence="13" id="KW-1185">Reference proteome</keyword>
<dbReference type="GO" id="GO:0000151">
    <property type="term" value="C:ubiquitin ligase complex"/>
    <property type="evidence" value="ECO:0007669"/>
    <property type="project" value="InterPro"/>
</dbReference>
<proteinExistence type="inferred from homology"/>
<dbReference type="SUPFAM" id="SSF57850">
    <property type="entry name" value="RING/U-box"/>
    <property type="match status" value="1"/>
</dbReference>
<dbReference type="OrthoDB" id="20295at2759"/>
<evidence type="ECO:0000256" key="8">
    <source>
        <dbReference type="ARBA" id="ARBA00023242"/>
    </source>
</evidence>
<dbReference type="Proteomes" id="UP000030655">
    <property type="component" value="Unassembled WGS sequence"/>
</dbReference>
<dbReference type="Gene3D" id="3.30.40.10">
    <property type="entry name" value="Zinc/RING finger domain, C3HC4 (zinc finger)"/>
    <property type="match status" value="1"/>
</dbReference>
<feature type="domain" description="U-box" evidence="10">
    <location>
        <begin position="688"/>
        <end position="756"/>
    </location>
</feature>
<dbReference type="AlphaFoldDB" id="A0A059F2L1"/>
<evidence type="ECO:0000313" key="12">
    <source>
        <dbReference type="EMBL" id="KCZ81430.1"/>
    </source>
</evidence>
<keyword evidence="8" id="KW-0539">Nucleus</keyword>
<dbReference type="HOGENOM" id="CLU_018981_0_0_1"/>
<evidence type="ECO:0000313" key="13">
    <source>
        <dbReference type="Proteomes" id="UP000030655"/>
    </source>
</evidence>
<dbReference type="EMBL" id="KK365143">
    <property type="protein sequence ID" value="KCZ81430.1"/>
    <property type="molecule type" value="Genomic_DNA"/>
</dbReference>
<dbReference type="InterPro" id="IPR019474">
    <property type="entry name" value="Ub_conjug_fac_E4_core"/>
</dbReference>
<protein>
    <recommendedName>
        <fullName evidence="14">U-box domain-containing protein</fullName>
    </recommendedName>
</protein>
<keyword evidence="9" id="KW-0175">Coiled coil</keyword>
<organism evidence="12 13">
    <name type="scientific">Anncaliia algerae PRA339</name>
    <dbReference type="NCBI Taxonomy" id="1288291"/>
    <lineage>
        <taxon>Eukaryota</taxon>
        <taxon>Fungi</taxon>
        <taxon>Fungi incertae sedis</taxon>
        <taxon>Microsporidia</taxon>
        <taxon>Tubulinosematoidea</taxon>
        <taxon>Tubulinosematidae</taxon>
        <taxon>Anncaliia</taxon>
    </lineage>
</organism>
<dbReference type="InterPro" id="IPR045132">
    <property type="entry name" value="UBE4"/>
</dbReference>
<comment type="similarity">
    <text evidence="4">Belongs to the ubiquitin conjugation factor E4 family.</text>
</comment>
<comment type="subcellular location">
    <subcellularLocation>
        <location evidence="2">Cytoplasm</location>
    </subcellularLocation>
    <subcellularLocation>
        <location evidence="1">Nucleus</location>
    </subcellularLocation>
</comment>
<reference evidence="12 13" key="2">
    <citation type="submission" date="2014-03" db="EMBL/GenBank/DDBJ databases">
        <title>The Genome Sequence of Anncaliia algerae insect isolate PRA339.</title>
        <authorList>
            <consortium name="The Broad Institute Genome Sequencing Platform"/>
            <consortium name="The Broad Institute Genome Sequencing Center for Infectious Disease"/>
            <person name="Cuomo C."/>
            <person name="Becnel J."/>
            <person name="Sanscrainte N."/>
            <person name="Walker B."/>
            <person name="Young S.K."/>
            <person name="Zeng Q."/>
            <person name="Gargeya S."/>
            <person name="Fitzgerald M."/>
            <person name="Haas B."/>
            <person name="Abouelleil A."/>
            <person name="Alvarado L."/>
            <person name="Arachchi H.M."/>
            <person name="Berlin A.M."/>
            <person name="Chapman S.B."/>
            <person name="Dewar J."/>
            <person name="Goldberg J."/>
            <person name="Griggs A."/>
            <person name="Gujja S."/>
            <person name="Hansen M."/>
            <person name="Howarth C."/>
            <person name="Imamovic A."/>
            <person name="Larimer J."/>
            <person name="McCowan C."/>
            <person name="Murphy C."/>
            <person name="Neiman D."/>
            <person name="Pearson M."/>
            <person name="Priest M."/>
            <person name="Roberts A."/>
            <person name="Saif S."/>
            <person name="Shea T."/>
            <person name="Sisk P."/>
            <person name="Sykes S."/>
            <person name="Wortman J."/>
            <person name="Nusbaum C."/>
            <person name="Birren B."/>
        </authorList>
    </citation>
    <scope>NUCLEOTIDE SEQUENCE [LARGE SCALE GENOMIC DNA]</scope>
    <source>
        <strain evidence="12 13">PRA339</strain>
    </source>
</reference>
<dbReference type="InterPro" id="IPR003613">
    <property type="entry name" value="Ubox_domain"/>
</dbReference>
<gene>
    <name evidence="12" type="ORF">H312_01185</name>
</gene>
<dbReference type="PANTHER" id="PTHR13931:SF2">
    <property type="entry name" value="UBIQUITIN CONJUGATION FACTOR E4 B"/>
    <property type="match status" value="1"/>
</dbReference>
<evidence type="ECO:0000256" key="9">
    <source>
        <dbReference type="SAM" id="Coils"/>
    </source>
</evidence>
<feature type="domain" description="Ubiquitin conjugation factor E4 core" evidence="11">
    <location>
        <begin position="571"/>
        <end position="674"/>
    </location>
</feature>